<feature type="non-terminal residue" evidence="1">
    <location>
        <position position="149"/>
    </location>
</feature>
<protein>
    <submittedName>
        <fullName evidence="1">Uncharacterized protein</fullName>
    </submittedName>
</protein>
<dbReference type="AlphaFoldDB" id="X1C8F0"/>
<sequence length="149" mass="17313">MEPLDFAYKKITSDPSWLSREIEDSEIPQFHNRDHWFQKNVQAELTWLKKLIKRNSHNESIANFLNLCFSAIIVKISNQDGETRWKAVEKNISDGYTIHIFRNTLFKNIKKSEALKSILNIEPHKATIFTAQAFDVPNLIGEPCIDLIV</sequence>
<evidence type="ECO:0000313" key="1">
    <source>
        <dbReference type="EMBL" id="GAG89547.1"/>
    </source>
</evidence>
<proteinExistence type="predicted"/>
<gene>
    <name evidence="1" type="ORF">S01H4_22930</name>
</gene>
<organism evidence="1">
    <name type="scientific">marine sediment metagenome</name>
    <dbReference type="NCBI Taxonomy" id="412755"/>
    <lineage>
        <taxon>unclassified sequences</taxon>
        <taxon>metagenomes</taxon>
        <taxon>ecological metagenomes</taxon>
    </lineage>
</organism>
<name>X1C8F0_9ZZZZ</name>
<reference evidence="1" key="1">
    <citation type="journal article" date="2014" name="Front. Microbiol.">
        <title>High frequency of phylogenetically diverse reductive dehalogenase-homologous genes in deep subseafloor sedimentary metagenomes.</title>
        <authorList>
            <person name="Kawai M."/>
            <person name="Futagami T."/>
            <person name="Toyoda A."/>
            <person name="Takaki Y."/>
            <person name="Nishi S."/>
            <person name="Hori S."/>
            <person name="Arai W."/>
            <person name="Tsubouchi T."/>
            <person name="Morono Y."/>
            <person name="Uchiyama I."/>
            <person name="Ito T."/>
            <person name="Fujiyama A."/>
            <person name="Inagaki F."/>
            <person name="Takami H."/>
        </authorList>
    </citation>
    <scope>NUCLEOTIDE SEQUENCE</scope>
    <source>
        <strain evidence="1">Expedition CK06-06</strain>
    </source>
</reference>
<accession>X1C8F0</accession>
<dbReference type="EMBL" id="BART01010576">
    <property type="protein sequence ID" value="GAG89547.1"/>
    <property type="molecule type" value="Genomic_DNA"/>
</dbReference>
<comment type="caution">
    <text evidence="1">The sequence shown here is derived from an EMBL/GenBank/DDBJ whole genome shotgun (WGS) entry which is preliminary data.</text>
</comment>